<dbReference type="InterPro" id="IPR002130">
    <property type="entry name" value="Cyclophilin-type_PPIase_dom"/>
</dbReference>
<dbReference type="Proteomes" id="UP000739538">
    <property type="component" value="Unassembled WGS sequence"/>
</dbReference>
<dbReference type="PROSITE" id="PS50072">
    <property type="entry name" value="CSA_PPIASE_2"/>
    <property type="match status" value="1"/>
</dbReference>
<dbReference type="PRINTS" id="PR00153">
    <property type="entry name" value="CSAPPISMRASE"/>
</dbReference>
<organism evidence="5 6">
    <name type="scientific">Eiseniibacteriota bacterium</name>
    <dbReference type="NCBI Taxonomy" id="2212470"/>
    <lineage>
        <taxon>Bacteria</taxon>
        <taxon>Candidatus Eiseniibacteriota</taxon>
    </lineage>
</organism>
<gene>
    <name evidence="5" type="ORF">KDA27_10910</name>
</gene>
<comment type="similarity">
    <text evidence="3">Belongs to the cyclophilin-type PPIase family.</text>
</comment>
<dbReference type="PANTHER" id="PTHR43246">
    <property type="entry name" value="PEPTIDYL-PROLYL CIS-TRANS ISOMERASE CYP38, CHLOROPLASTIC"/>
    <property type="match status" value="1"/>
</dbReference>
<accession>A0A956NF56</accession>
<comment type="catalytic activity">
    <reaction evidence="3">
        <text>[protein]-peptidylproline (omega=180) = [protein]-peptidylproline (omega=0)</text>
        <dbReference type="Rhea" id="RHEA:16237"/>
        <dbReference type="Rhea" id="RHEA-COMP:10747"/>
        <dbReference type="Rhea" id="RHEA-COMP:10748"/>
        <dbReference type="ChEBI" id="CHEBI:83833"/>
        <dbReference type="ChEBI" id="CHEBI:83834"/>
        <dbReference type="EC" id="5.2.1.8"/>
    </reaction>
</comment>
<feature type="chain" id="PRO_5038165083" description="Peptidyl-prolyl cis-trans isomerase" evidence="3">
    <location>
        <begin position="30"/>
        <end position="205"/>
    </location>
</feature>
<dbReference type="PROSITE" id="PS00170">
    <property type="entry name" value="CSA_PPIASE_1"/>
    <property type="match status" value="1"/>
</dbReference>
<proteinExistence type="inferred from homology"/>
<dbReference type="InterPro" id="IPR020892">
    <property type="entry name" value="Cyclophilin-type_PPIase_CS"/>
</dbReference>
<dbReference type="InterPro" id="IPR044665">
    <property type="entry name" value="E_coli_cyclophilin_A-like"/>
</dbReference>
<feature type="signal peptide" evidence="3">
    <location>
        <begin position="1"/>
        <end position="29"/>
    </location>
</feature>
<keyword evidence="2 3" id="KW-0413">Isomerase</keyword>
<evidence type="ECO:0000256" key="2">
    <source>
        <dbReference type="ARBA" id="ARBA00023235"/>
    </source>
</evidence>
<comment type="function">
    <text evidence="3">PPIases accelerate the folding of proteins. It catalyzes the cis-trans isomerization of proline imidic peptide bonds in oligopeptides.</text>
</comment>
<evidence type="ECO:0000259" key="4">
    <source>
        <dbReference type="PROSITE" id="PS50072"/>
    </source>
</evidence>
<dbReference type="Gene3D" id="2.40.100.10">
    <property type="entry name" value="Cyclophilin-like"/>
    <property type="match status" value="1"/>
</dbReference>
<name>A0A956NF56_UNCEI</name>
<evidence type="ECO:0000256" key="1">
    <source>
        <dbReference type="ARBA" id="ARBA00023110"/>
    </source>
</evidence>
<evidence type="ECO:0000313" key="5">
    <source>
        <dbReference type="EMBL" id="MCA9756300.1"/>
    </source>
</evidence>
<dbReference type="EC" id="5.2.1.8" evidence="3"/>
<evidence type="ECO:0000256" key="3">
    <source>
        <dbReference type="RuleBase" id="RU363019"/>
    </source>
</evidence>
<feature type="domain" description="PPIase cyclophilin-type" evidence="4">
    <location>
        <begin position="40"/>
        <end position="196"/>
    </location>
</feature>
<dbReference type="AlphaFoldDB" id="A0A956NF56"/>
<dbReference type="GO" id="GO:0006457">
    <property type="term" value="P:protein folding"/>
    <property type="evidence" value="ECO:0007669"/>
    <property type="project" value="InterPro"/>
</dbReference>
<reference evidence="5" key="1">
    <citation type="submission" date="2020-04" db="EMBL/GenBank/DDBJ databases">
        <authorList>
            <person name="Zhang T."/>
        </authorList>
    </citation>
    <scope>NUCLEOTIDE SEQUENCE</scope>
    <source>
        <strain evidence="5">HKST-UBA02</strain>
    </source>
</reference>
<dbReference type="CDD" id="cd01920">
    <property type="entry name" value="cyclophilin_EcCYP_like"/>
    <property type="match status" value="1"/>
</dbReference>
<evidence type="ECO:0000313" key="6">
    <source>
        <dbReference type="Proteomes" id="UP000739538"/>
    </source>
</evidence>
<dbReference type="InterPro" id="IPR029000">
    <property type="entry name" value="Cyclophilin-like_dom_sf"/>
</dbReference>
<dbReference type="EMBL" id="JAGQHS010000048">
    <property type="protein sequence ID" value="MCA9756300.1"/>
    <property type="molecule type" value="Genomic_DNA"/>
</dbReference>
<sequence length="205" mass="22299">MNIRRTRLLAPVVALTLLVAGAAANSAHADETHPRVRLVTSLGDITLELDAKSAPITTQNFLRYVDSGFYSGTIFHRVIERFMIQGGGFTVDMRKKGNTYTPIPLESNNGLRNERATIAMARTGDPDSATCQFFINVVDNPRLDYASSEDGNGYAVFGRVVDGMDVVDAIQSVPTTAVNGREDVPVEPVLIESADRVDRGVRSSR</sequence>
<dbReference type="Pfam" id="PF00160">
    <property type="entry name" value="Pro_isomerase"/>
    <property type="match status" value="1"/>
</dbReference>
<protein>
    <recommendedName>
        <fullName evidence="3">Peptidyl-prolyl cis-trans isomerase</fullName>
        <shortName evidence="3">PPIase</shortName>
        <ecNumber evidence="3">5.2.1.8</ecNumber>
    </recommendedName>
</protein>
<reference evidence="5" key="2">
    <citation type="journal article" date="2021" name="Microbiome">
        <title>Successional dynamics and alternative stable states in a saline activated sludge microbial community over 9 years.</title>
        <authorList>
            <person name="Wang Y."/>
            <person name="Ye J."/>
            <person name="Ju F."/>
            <person name="Liu L."/>
            <person name="Boyd J.A."/>
            <person name="Deng Y."/>
            <person name="Parks D.H."/>
            <person name="Jiang X."/>
            <person name="Yin X."/>
            <person name="Woodcroft B.J."/>
            <person name="Tyson G.W."/>
            <person name="Hugenholtz P."/>
            <person name="Polz M.F."/>
            <person name="Zhang T."/>
        </authorList>
    </citation>
    <scope>NUCLEOTIDE SEQUENCE</scope>
    <source>
        <strain evidence="5">HKST-UBA02</strain>
    </source>
</reference>
<dbReference type="GO" id="GO:0003755">
    <property type="term" value="F:peptidyl-prolyl cis-trans isomerase activity"/>
    <property type="evidence" value="ECO:0007669"/>
    <property type="project" value="UniProtKB-UniRule"/>
</dbReference>
<dbReference type="SUPFAM" id="SSF50891">
    <property type="entry name" value="Cyclophilin-like"/>
    <property type="match status" value="1"/>
</dbReference>
<keyword evidence="3" id="KW-0732">Signal</keyword>
<keyword evidence="1 3" id="KW-0697">Rotamase</keyword>
<comment type="caution">
    <text evidence="5">The sequence shown here is derived from an EMBL/GenBank/DDBJ whole genome shotgun (WGS) entry which is preliminary data.</text>
</comment>